<dbReference type="InterPro" id="IPR002197">
    <property type="entry name" value="HTH_Fis"/>
</dbReference>
<dbReference type="PANTHER" id="PTHR47918">
    <property type="entry name" value="DNA-BINDING PROTEIN FIS"/>
    <property type="match status" value="1"/>
</dbReference>
<proteinExistence type="inferred from homology"/>
<sequence length="80" mass="9197">MSIINENEIARCVRKAVEEYFNDLDGEKPHAIYEMVICSVEKPLIEMVVEQAGGNQTRAAELLGINRNTLRNKMKQYQIK</sequence>
<dbReference type="PIRSF" id="PIRSF002097">
    <property type="entry name" value="DNA-binding_Fis"/>
    <property type="match status" value="1"/>
</dbReference>
<dbReference type="GO" id="GO:0043565">
    <property type="term" value="F:sequence-specific DNA binding"/>
    <property type="evidence" value="ECO:0007669"/>
    <property type="project" value="InterPro"/>
</dbReference>
<name>A0A1H7P816_9PROT</name>
<dbReference type="EMBL" id="FOBH01000008">
    <property type="protein sequence ID" value="SEL31902.1"/>
    <property type="molecule type" value="Genomic_DNA"/>
</dbReference>
<evidence type="ECO:0000256" key="1">
    <source>
        <dbReference type="ARBA" id="ARBA00008559"/>
    </source>
</evidence>
<accession>A0A1H7P816</accession>
<dbReference type="Proteomes" id="UP000198620">
    <property type="component" value="Unassembled WGS sequence"/>
</dbReference>
<dbReference type="InterPro" id="IPR005412">
    <property type="entry name" value="Fis_DNA-bd"/>
</dbReference>
<dbReference type="STRING" id="1233.SAMN05216387_10888"/>
<dbReference type="AlphaFoldDB" id="A0A1H7P816"/>
<comment type="similarity">
    <text evidence="1">Belongs to the transcriptional regulatory Fis family.</text>
</comment>
<dbReference type="InterPro" id="IPR009057">
    <property type="entry name" value="Homeodomain-like_sf"/>
</dbReference>
<evidence type="ECO:0000256" key="3">
    <source>
        <dbReference type="ARBA" id="ARBA00029540"/>
    </source>
</evidence>
<keyword evidence="2 5" id="KW-0238">DNA-binding</keyword>
<evidence type="ECO:0000256" key="2">
    <source>
        <dbReference type="ARBA" id="ARBA00023125"/>
    </source>
</evidence>
<dbReference type="PRINTS" id="PR01590">
    <property type="entry name" value="HTHFIS"/>
</dbReference>
<evidence type="ECO:0000259" key="4">
    <source>
        <dbReference type="Pfam" id="PF02954"/>
    </source>
</evidence>
<dbReference type="SUPFAM" id="SSF46689">
    <property type="entry name" value="Homeodomain-like"/>
    <property type="match status" value="1"/>
</dbReference>
<gene>
    <name evidence="5" type="ORF">SAMN05216387_10888</name>
</gene>
<dbReference type="InterPro" id="IPR050207">
    <property type="entry name" value="Trans_regulatory_Fis"/>
</dbReference>
<reference evidence="5 6" key="1">
    <citation type="submission" date="2016-10" db="EMBL/GenBank/DDBJ databases">
        <authorList>
            <person name="de Groot N.N."/>
        </authorList>
    </citation>
    <scope>NUCLEOTIDE SEQUENCE [LARGE SCALE GENOMIC DNA]</scope>
    <source>
        <strain evidence="5 6">Nv1</strain>
    </source>
</reference>
<dbReference type="GO" id="GO:0006355">
    <property type="term" value="P:regulation of DNA-templated transcription"/>
    <property type="evidence" value="ECO:0007669"/>
    <property type="project" value="InterPro"/>
</dbReference>
<dbReference type="Gene3D" id="1.10.10.60">
    <property type="entry name" value="Homeodomain-like"/>
    <property type="match status" value="1"/>
</dbReference>
<organism evidence="5 6">
    <name type="scientific">Nitrosovibrio tenuis</name>
    <dbReference type="NCBI Taxonomy" id="1233"/>
    <lineage>
        <taxon>Bacteria</taxon>
        <taxon>Pseudomonadati</taxon>
        <taxon>Pseudomonadota</taxon>
        <taxon>Betaproteobacteria</taxon>
        <taxon>Nitrosomonadales</taxon>
        <taxon>Nitrosomonadaceae</taxon>
        <taxon>Nitrosovibrio</taxon>
    </lineage>
</organism>
<keyword evidence="6" id="KW-1185">Reference proteome</keyword>
<dbReference type="OrthoDB" id="9802388at2"/>
<feature type="domain" description="DNA binding HTH" evidence="4">
    <location>
        <begin position="40"/>
        <end position="77"/>
    </location>
</feature>
<dbReference type="Pfam" id="PF02954">
    <property type="entry name" value="HTH_8"/>
    <property type="match status" value="1"/>
</dbReference>
<evidence type="ECO:0000313" key="6">
    <source>
        <dbReference type="Proteomes" id="UP000198620"/>
    </source>
</evidence>
<dbReference type="RefSeq" id="WP_090829002.1">
    <property type="nucleotide sequence ID" value="NZ_FOBH01000008.1"/>
</dbReference>
<evidence type="ECO:0000313" key="5">
    <source>
        <dbReference type="EMBL" id="SEL31902.1"/>
    </source>
</evidence>
<dbReference type="PANTHER" id="PTHR47918:SF1">
    <property type="entry name" value="DNA-BINDING PROTEIN FIS"/>
    <property type="match status" value="1"/>
</dbReference>
<protein>
    <recommendedName>
        <fullName evidence="3">Putative Fis-like DNA-binding protein</fullName>
    </recommendedName>
</protein>